<reference evidence="1" key="2">
    <citation type="submission" date="2023-05" db="EMBL/GenBank/DDBJ databases">
        <authorList>
            <consortium name="Lawrence Berkeley National Laboratory"/>
            <person name="Steindorff A."/>
            <person name="Hensen N."/>
            <person name="Bonometti L."/>
            <person name="Westerberg I."/>
            <person name="Brannstrom I.O."/>
            <person name="Guillou S."/>
            <person name="Cros-Aarteil S."/>
            <person name="Calhoun S."/>
            <person name="Haridas S."/>
            <person name="Kuo A."/>
            <person name="Mondo S."/>
            <person name="Pangilinan J."/>
            <person name="Riley R."/>
            <person name="Labutti K."/>
            <person name="Andreopoulos B."/>
            <person name="Lipzen A."/>
            <person name="Chen C."/>
            <person name="Yanf M."/>
            <person name="Daum C."/>
            <person name="Ng V."/>
            <person name="Clum A."/>
            <person name="Ohm R."/>
            <person name="Martin F."/>
            <person name="Silar P."/>
            <person name="Natvig D."/>
            <person name="Lalanne C."/>
            <person name="Gautier V."/>
            <person name="Ament-Velasquez S.L."/>
            <person name="Kruys A."/>
            <person name="Hutchinson M.I."/>
            <person name="Powell A.J."/>
            <person name="Barry K."/>
            <person name="Miller A.N."/>
            <person name="Grigoriev I.V."/>
            <person name="Debuchy R."/>
            <person name="Gladieux P."/>
            <person name="Thoren M.H."/>
            <person name="Johannesson H."/>
        </authorList>
    </citation>
    <scope>NUCLEOTIDE SEQUENCE</scope>
    <source>
        <strain evidence="1">CBS 990.96</strain>
    </source>
</reference>
<organism evidence="1 2">
    <name type="scientific">Podospora fimiseda</name>
    <dbReference type="NCBI Taxonomy" id="252190"/>
    <lineage>
        <taxon>Eukaryota</taxon>
        <taxon>Fungi</taxon>
        <taxon>Dikarya</taxon>
        <taxon>Ascomycota</taxon>
        <taxon>Pezizomycotina</taxon>
        <taxon>Sordariomycetes</taxon>
        <taxon>Sordariomycetidae</taxon>
        <taxon>Sordariales</taxon>
        <taxon>Podosporaceae</taxon>
        <taxon>Podospora</taxon>
    </lineage>
</organism>
<gene>
    <name evidence="1" type="ORF">QBC38DRAFT_453896</name>
</gene>
<comment type="caution">
    <text evidence="1">The sequence shown here is derived from an EMBL/GenBank/DDBJ whole genome shotgun (WGS) entry which is preliminary data.</text>
</comment>
<dbReference type="AlphaFoldDB" id="A0AAN7BT21"/>
<evidence type="ECO:0000313" key="1">
    <source>
        <dbReference type="EMBL" id="KAK4228892.1"/>
    </source>
</evidence>
<accession>A0AAN7BT21</accession>
<name>A0AAN7BT21_9PEZI</name>
<sequence length="159" mass="17633">MDLLSVFTLVIVQSWNELSELWSLCPAEYVAAMKGQGGTNASPAIHLKAILDMVNQAGGWNKFDPVLLESCILMDKYGVLRDKRQSLLGTSWDPGATPPQLAAIDPRLRGMDITNIGEDLLRLSMEPELQKLIKEAIEYVKIAHDALKDHQNMSSKLES</sequence>
<dbReference type="EMBL" id="MU865314">
    <property type="protein sequence ID" value="KAK4228892.1"/>
    <property type="molecule type" value="Genomic_DNA"/>
</dbReference>
<dbReference type="Proteomes" id="UP001301958">
    <property type="component" value="Unassembled WGS sequence"/>
</dbReference>
<evidence type="ECO:0000313" key="2">
    <source>
        <dbReference type="Proteomes" id="UP001301958"/>
    </source>
</evidence>
<proteinExistence type="predicted"/>
<reference evidence="1" key="1">
    <citation type="journal article" date="2023" name="Mol. Phylogenet. Evol.">
        <title>Genome-scale phylogeny and comparative genomics of the fungal order Sordariales.</title>
        <authorList>
            <person name="Hensen N."/>
            <person name="Bonometti L."/>
            <person name="Westerberg I."/>
            <person name="Brannstrom I.O."/>
            <person name="Guillou S."/>
            <person name="Cros-Aarteil S."/>
            <person name="Calhoun S."/>
            <person name="Haridas S."/>
            <person name="Kuo A."/>
            <person name="Mondo S."/>
            <person name="Pangilinan J."/>
            <person name="Riley R."/>
            <person name="LaButti K."/>
            <person name="Andreopoulos B."/>
            <person name="Lipzen A."/>
            <person name="Chen C."/>
            <person name="Yan M."/>
            <person name="Daum C."/>
            <person name="Ng V."/>
            <person name="Clum A."/>
            <person name="Steindorff A."/>
            <person name="Ohm R.A."/>
            <person name="Martin F."/>
            <person name="Silar P."/>
            <person name="Natvig D.O."/>
            <person name="Lalanne C."/>
            <person name="Gautier V."/>
            <person name="Ament-Velasquez S.L."/>
            <person name="Kruys A."/>
            <person name="Hutchinson M.I."/>
            <person name="Powell A.J."/>
            <person name="Barry K."/>
            <person name="Miller A.N."/>
            <person name="Grigoriev I.V."/>
            <person name="Debuchy R."/>
            <person name="Gladieux P."/>
            <person name="Hiltunen Thoren M."/>
            <person name="Johannesson H."/>
        </authorList>
    </citation>
    <scope>NUCLEOTIDE SEQUENCE</scope>
    <source>
        <strain evidence="1">CBS 990.96</strain>
    </source>
</reference>
<protein>
    <submittedName>
        <fullName evidence="1">Uncharacterized protein</fullName>
    </submittedName>
</protein>
<keyword evidence="2" id="KW-1185">Reference proteome</keyword>